<dbReference type="EMBL" id="ASHM01109621">
    <property type="protein sequence ID" value="PNX69684.1"/>
    <property type="molecule type" value="Genomic_DNA"/>
</dbReference>
<proteinExistence type="predicted"/>
<evidence type="ECO:0000313" key="1">
    <source>
        <dbReference type="EMBL" id="PNX69684.1"/>
    </source>
</evidence>
<dbReference type="AlphaFoldDB" id="A0A2K3KTT6"/>
<evidence type="ECO:0000313" key="2">
    <source>
        <dbReference type="Proteomes" id="UP000236291"/>
    </source>
</evidence>
<accession>A0A2K3KTT6</accession>
<comment type="caution">
    <text evidence="1">The sequence shown here is derived from an EMBL/GenBank/DDBJ whole genome shotgun (WGS) entry which is preliminary data.</text>
</comment>
<dbReference type="Proteomes" id="UP000236291">
    <property type="component" value="Unassembled WGS sequence"/>
</dbReference>
<name>A0A2K3KTT6_TRIPR</name>
<reference evidence="1 2" key="2">
    <citation type="journal article" date="2017" name="Front. Plant Sci.">
        <title>Gene Classification and Mining of Molecular Markers Useful in Red Clover (Trifolium pratense) Breeding.</title>
        <authorList>
            <person name="Istvanek J."/>
            <person name="Dluhosova J."/>
            <person name="Dluhos P."/>
            <person name="Patkova L."/>
            <person name="Nedelnik J."/>
            <person name="Repkova J."/>
        </authorList>
    </citation>
    <scope>NUCLEOTIDE SEQUENCE [LARGE SCALE GENOMIC DNA]</scope>
    <source>
        <strain evidence="2">cv. Tatra</strain>
        <tissue evidence="1">Young leaves</tissue>
    </source>
</reference>
<sequence>MAKKSLRALKSKLKHILQETTDSDLLARDDAVVRGSSNFLRNYYMRTKHRRPFVNRFYPNKTIVEVNRMLKLPLKVLREARFPPGLKVLL</sequence>
<reference evidence="1 2" key="1">
    <citation type="journal article" date="2014" name="Am. J. Bot.">
        <title>Genome assembly and annotation for red clover (Trifolium pratense; Fabaceae).</title>
        <authorList>
            <person name="Istvanek J."/>
            <person name="Jaros M."/>
            <person name="Krenek A."/>
            <person name="Repkova J."/>
        </authorList>
    </citation>
    <scope>NUCLEOTIDE SEQUENCE [LARGE SCALE GENOMIC DNA]</scope>
    <source>
        <strain evidence="2">cv. Tatra</strain>
        <tissue evidence="1">Young leaves</tissue>
    </source>
</reference>
<protein>
    <submittedName>
        <fullName evidence="1">Uncharacterized protein</fullName>
    </submittedName>
</protein>
<gene>
    <name evidence="1" type="ORF">L195_g056855</name>
</gene>
<organism evidence="1 2">
    <name type="scientific">Trifolium pratense</name>
    <name type="common">Red clover</name>
    <dbReference type="NCBI Taxonomy" id="57577"/>
    <lineage>
        <taxon>Eukaryota</taxon>
        <taxon>Viridiplantae</taxon>
        <taxon>Streptophyta</taxon>
        <taxon>Embryophyta</taxon>
        <taxon>Tracheophyta</taxon>
        <taxon>Spermatophyta</taxon>
        <taxon>Magnoliopsida</taxon>
        <taxon>eudicotyledons</taxon>
        <taxon>Gunneridae</taxon>
        <taxon>Pentapetalae</taxon>
        <taxon>rosids</taxon>
        <taxon>fabids</taxon>
        <taxon>Fabales</taxon>
        <taxon>Fabaceae</taxon>
        <taxon>Papilionoideae</taxon>
        <taxon>50 kb inversion clade</taxon>
        <taxon>NPAAA clade</taxon>
        <taxon>Hologalegina</taxon>
        <taxon>IRL clade</taxon>
        <taxon>Trifolieae</taxon>
        <taxon>Trifolium</taxon>
    </lineage>
</organism>